<dbReference type="PANTHER" id="PTHR43537:SF24">
    <property type="entry name" value="GLUCONATE OPERON TRANSCRIPTIONAL REPRESSOR"/>
    <property type="match status" value="1"/>
</dbReference>
<dbReference type="PANTHER" id="PTHR43537">
    <property type="entry name" value="TRANSCRIPTIONAL REGULATOR, GNTR FAMILY"/>
    <property type="match status" value="1"/>
</dbReference>
<dbReference type="AlphaFoldDB" id="A0A3P4AYE8"/>
<keyword evidence="6" id="KW-1185">Reference proteome</keyword>
<dbReference type="Gene3D" id="1.10.10.10">
    <property type="entry name" value="Winged helix-like DNA-binding domain superfamily/Winged helix DNA-binding domain"/>
    <property type="match status" value="1"/>
</dbReference>
<gene>
    <name evidence="5" type="primary">csiR_2</name>
    <name evidence="5" type="ORF">PIGHUM_00638</name>
</gene>
<evidence type="ECO:0000256" key="3">
    <source>
        <dbReference type="ARBA" id="ARBA00023163"/>
    </source>
</evidence>
<dbReference type="Gene3D" id="1.20.120.530">
    <property type="entry name" value="GntR ligand-binding domain-like"/>
    <property type="match status" value="1"/>
</dbReference>
<dbReference type="PROSITE" id="PS50949">
    <property type="entry name" value="HTH_GNTR"/>
    <property type="match status" value="1"/>
</dbReference>
<evidence type="ECO:0000313" key="6">
    <source>
        <dbReference type="Proteomes" id="UP000277294"/>
    </source>
</evidence>
<dbReference type="CDD" id="cd07377">
    <property type="entry name" value="WHTH_GntR"/>
    <property type="match status" value="1"/>
</dbReference>
<evidence type="ECO:0000256" key="1">
    <source>
        <dbReference type="ARBA" id="ARBA00023015"/>
    </source>
</evidence>
<dbReference type="SMART" id="SM00345">
    <property type="entry name" value="HTH_GNTR"/>
    <property type="match status" value="1"/>
</dbReference>
<dbReference type="RefSeq" id="WP_124077817.1">
    <property type="nucleotide sequence ID" value="NZ_UWPJ01000006.1"/>
</dbReference>
<evidence type="ECO:0000259" key="4">
    <source>
        <dbReference type="PROSITE" id="PS50949"/>
    </source>
</evidence>
<dbReference type="Pfam" id="PF07729">
    <property type="entry name" value="FCD"/>
    <property type="match status" value="1"/>
</dbReference>
<dbReference type="SUPFAM" id="SSF46785">
    <property type="entry name" value="Winged helix' DNA-binding domain"/>
    <property type="match status" value="1"/>
</dbReference>
<organism evidence="5 6">
    <name type="scientific">Pigmentiphaga humi</name>
    <dbReference type="NCBI Taxonomy" id="2478468"/>
    <lineage>
        <taxon>Bacteria</taxon>
        <taxon>Pseudomonadati</taxon>
        <taxon>Pseudomonadota</taxon>
        <taxon>Betaproteobacteria</taxon>
        <taxon>Burkholderiales</taxon>
        <taxon>Alcaligenaceae</taxon>
        <taxon>Pigmentiphaga</taxon>
    </lineage>
</organism>
<dbReference type="OrthoDB" id="8680857at2"/>
<sequence>MDLKIAPRSVQQETVRLVREAIMNGYFKPGERLVEAKLCSLLGVSRTSVREALRVLAAEKLIVIVPNKGPSVAELSWQEAENIYHLRALLEGEAAALSAQRMGKDELRSMRAALDAFAEAVKEQDGAARLSATADFYEVIIACCGNPVMGEVLHGLLTRINFLRAKTMASPGRAKHSVRELDEIYAALEQGDARAARAAAVAHVKAAEAEARDVYEAMNQAA</sequence>
<dbReference type="Proteomes" id="UP000277294">
    <property type="component" value="Unassembled WGS sequence"/>
</dbReference>
<dbReference type="EMBL" id="UWPJ01000006">
    <property type="protein sequence ID" value="VCU68581.1"/>
    <property type="molecule type" value="Genomic_DNA"/>
</dbReference>
<dbReference type="InterPro" id="IPR011711">
    <property type="entry name" value="GntR_C"/>
</dbReference>
<dbReference type="GO" id="GO:0003700">
    <property type="term" value="F:DNA-binding transcription factor activity"/>
    <property type="evidence" value="ECO:0007669"/>
    <property type="project" value="InterPro"/>
</dbReference>
<dbReference type="Pfam" id="PF00392">
    <property type="entry name" value="GntR"/>
    <property type="match status" value="1"/>
</dbReference>
<dbReference type="InterPro" id="IPR036388">
    <property type="entry name" value="WH-like_DNA-bd_sf"/>
</dbReference>
<keyword evidence="3" id="KW-0804">Transcription</keyword>
<dbReference type="SMART" id="SM00895">
    <property type="entry name" value="FCD"/>
    <property type="match status" value="1"/>
</dbReference>
<dbReference type="InterPro" id="IPR000524">
    <property type="entry name" value="Tscrpt_reg_HTH_GntR"/>
</dbReference>
<keyword evidence="1" id="KW-0805">Transcription regulation</keyword>
<dbReference type="InterPro" id="IPR036390">
    <property type="entry name" value="WH_DNA-bd_sf"/>
</dbReference>
<name>A0A3P4AYE8_9BURK</name>
<feature type="domain" description="HTH gntR-type" evidence="4">
    <location>
        <begin position="8"/>
        <end position="75"/>
    </location>
</feature>
<dbReference type="GO" id="GO:0003677">
    <property type="term" value="F:DNA binding"/>
    <property type="evidence" value="ECO:0007669"/>
    <property type="project" value="UniProtKB-KW"/>
</dbReference>
<accession>A0A3P4AYE8</accession>
<proteinExistence type="predicted"/>
<dbReference type="SUPFAM" id="SSF48008">
    <property type="entry name" value="GntR ligand-binding domain-like"/>
    <property type="match status" value="1"/>
</dbReference>
<evidence type="ECO:0000256" key="2">
    <source>
        <dbReference type="ARBA" id="ARBA00023125"/>
    </source>
</evidence>
<evidence type="ECO:0000313" key="5">
    <source>
        <dbReference type="EMBL" id="VCU68581.1"/>
    </source>
</evidence>
<protein>
    <submittedName>
        <fullName evidence="5">HTH-type transcriptional repressor CsiR</fullName>
    </submittedName>
</protein>
<reference evidence="5 6" key="1">
    <citation type="submission" date="2018-10" db="EMBL/GenBank/DDBJ databases">
        <authorList>
            <person name="Criscuolo A."/>
        </authorList>
    </citation>
    <scope>NUCLEOTIDE SEQUENCE [LARGE SCALE GENOMIC DNA]</scope>
    <source>
        <strain evidence="5">DnA1</strain>
    </source>
</reference>
<keyword evidence="2" id="KW-0238">DNA-binding</keyword>
<dbReference type="InterPro" id="IPR008920">
    <property type="entry name" value="TF_FadR/GntR_C"/>
</dbReference>